<feature type="transmembrane region" description="Helical" evidence="7">
    <location>
        <begin position="345"/>
        <end position="364"/>
    </location>
</feature>
<accession>A0ABQ6K0G2</accession>
<keyword evidence="4 7" id="KW-0812">Transmembrane</keyword>
<feature type="transmembrane region" description="Helical" evidence="7">
    <location>
        <begin position="243"/>
        <end position="262"/>
    </location>
</feature>
<keyword evidence="2" id="KW-0813">Transport</keyword>
<feature type="transmembrane region" description="Helical" evidence="7">
    <location>
        <begin position="176"/>
        <end position="198"/>
    </location>
</feature>
<dbReference type="PANTHER" id="PTHR42718">
    <property type="entry name" value="MAJOR FACILITATOR SUPERFAMILY MULTIDRUG TRANSPORTER MFSC"/>
    <property type="match status" value="1"/>
</dbReference>
<reference evidence="10" key="1">
    <citation type="journal article" date="2019" name="Int. J. Syst. Evol. Microbiol.">
        <title>The Global Catalogue of Microorganisms (GCM) 10K type strain sequencing project: providing services to taxonomists for standard genome sequencing and annotation.</title>
        <authorList>
            <consortium name="The Broad Institute Genomics Platform"/>
            <consortium name="The Broad Institute Genome Sequencing Center for Infectious Disease"/>
            <person name="Wu L."/>
            <person name="Ma J."/>
        </authorList>
    </citation>
    <scope>NUCLEOTIDE SEQUENCE [LARGE SCALE GENOMIC DNA]</scope>
    <source>
        <strain evidence="10">NBRC 108755</strain>
    </source>
</reference>
<feature type="transmembrane region" description="Helical" evidence="7">
    <location>
        <begin position="370"/>
        <end position="396"/>
    </location>
</feature>
<feature type="transmembrane region" description="Helical" evidence="7">
    <location>
        <begin position="313"/>
        <end position="333"/>
    </location>
</feature>
<dbReference type="Pfam" id="PF07690">
    <property type="entry name" value="MFS_1"/>
    <property type="match status" value="1"/>
</dbReference>
<dbReference type="InterPro" id="IPR036259">
    <property type="entry name" value="MFS_trans_sf"/>
</dbReference>
<feature type="transmembrane region" description="Helical" evidence="7">
    <location>
        <begin position="417"/>
        <end position="437"/>
    </location>
</feature>
<name>A0ABQ6K0G2_9MICO</name>
<feature type="transmembrane region" description="Helical" evidence="7">
    <location>
        <begin position="88"/>
        <end position="107"/>
    </location>
</feature>
<evidence type="ECO:0000256" key="2">
    <source>
        <dbReference type="ARBA" id="ARBA00022448"/>
    </source>
</evidence>
<feature type="transmembrane region" description="Helical" evidence="7">
    <location>
        <begin position="283"/>
        <end position="307"/>
    </location>
</feature>
<proteinExistence type="predicted"/>
<comment type="caution">
    <text evidence="9">The sequence shown here is derived from an EMBL/GenBank/DDBJ whole genome shotgun (WGS) entry which is preliminary data.</text>
</comment>
<keyword evidence="10" id="KW-1185">Reference proteome</keyword>
<evidence type="ECO:0000256" key="5">
    <source>
        <dbReference type="ARBA" id="ARBA00022989"/>
    </source>
</evidence>
<dbReference type="NCBIfam" id="TIGR00711">
    <property type="entry name" value="efflux_EmrB"/>
    <property type="match status" value="1"/>
</dbReference>
<feature type="transmembrane region" description="Helical" evidence="7">
    <location>
        <begin position="210"/>
        <end position="231"/>
    </location>
</feature>
<dbReference type="PROSITE" id="PS50850">
    <property type="entry name" value="MFS"/>
    <property type="match status" value="1"/>
</dbReference>
<sequence>MTGSPASAPADTPRLPPGVMTTAWVLIIGGFAAILDSTIVAIAIDTLAREFDEPVSTIQWVSTGYLLALAVAIPLTGWAQARFGGKRLWIAALALFLLGSVLCAFAWDATSLIAFRIVQGLGGGIMFPLMQSLAVQAAGGRTKGLGRMMAVVTVPIALGPIVGPVIGGAILDGLSWQWMFLVNVPVVLVGIALAAWRLPDDSARRRPAKLDIVGLVLLAPGLALILLGLSNVESGGGVVRSEVLLPLIAGTALTVGFVFWSITRRERALVHLRMLGRRTLASASLVLWLAGAALYGAMLLLPLYWQALRGETVLAAALLLIPQGVGSLAARPLAGILLDRIGARALTVIGFALIAIGTVPFALADADTSNVWLSAVLVVRGLGLGTVLIPLMTVSMTGLSHDEIPQATMITRISQQIGGAFGTAVLAVVLTELTTGAASPADAVNAFHVTFWVATGVAVLALLASLLLPGREPDEPTIEEAEVAEAAV</sequence>
<evidence type="ECO:0000313" key="9">
    <source>
        <dbReference type="EMBL" id="GMA92854.1"/>
    </source>
</evidence>
<dbReference type="InterPro" id="IPR004638">
    <property type="entry name" value="EmrB-like"/>
</dbReference>
<keyword evidence="6 7" id="KW-0472">Membrane</keyword>
<evidence type="ECO:0000256" key="4">
    <source>
        <dbReference type="ARBA" id="ARBA00022692"/>
    </source>
</evidence>
<protein>
    <submittedName>
        <fullName evidence="9">MFS transporter</fullName>
    </submittedName>
</protein>
<gene>
    <name evidence="9" type="ORF">GCM10025869_33830</name>
</gene>
<organism evidence="9 10">
    <name type="scientific">Homoserinibacter gongjuensis</name>
    <dbReference type="NCBI Taxonomy" id="1162968"/>
    <lineage>
        <taxon>Bacteria</taxon>
        <taxon>Bacillati</taxon>
        <taxon>Actinomycetota</taxon>
        <taxon>Actinomycetes</taxon>
        <taxon>Micrococcales</taxon>
        <taxon>Microbacteriaceae</taxon>
        <taxon>Homoserinibacter</taxon>
    </lineage>
</organism>
<evidence type="ECO:0000256" key="7">
    <source>
        <dbReference type="SAM" id="Phobius"/>
    </source>
</evidence>
<dbReference type="PRINTS" id="PR01036">
    <property type="entry name" value="TCRTETB"/>
</dbReference>
<keyword evidence="5 7" id="KW-1133">Transmembrane helix</keyword>
<keyword evidence="3" id="KW-1003">Cell membrane</keyword>
<feature type="domain" description="Major facilitator superfamily (MFS) profile" evidence="8">
    <location>
        <begin position="22"/>
        <end position="473"/>
    </location>
</feature>
<evidence type="ECO:0000256" key="6">
    <source>
        <dbReference type="ARBA" id="ARBA00023136"/>
    </source>
</evidence>
<evidence type="ECO:0000259" key="8">
    <source>
        <dbReference type="PROSITE" id="PS50850"/>
    </source>
</evidence>
<feature type="transmembrane region" description="Helical" evidence="7">
    <location>
        <begin position="64"/>
        <end position="81"/>
    </location>
</feature>
<dbReference type="InterPro" id="IPR020846">
    <property type="entry name" value="MFS_dom"/>
</dbReference>
<dbReference type="Proteomes" id="UP001157069">
    <property type="component" value="Unassembled WGS sequence"/>
</dbReference>
<dbReference type="SUPFAM" id="SSF103473">
    <property type="entry name" value="MFS general substrate transporter"/>
    <property type="match status" value="1"/>
</dbReference>
<feature type="transmembrane region" description="Helical" evidence="7">
    <location>
        <begin position="449"/>
        <end position="468"/>
    </location>
</feature>
<dbReference type="Gene3D" id="1.20.1250.20">
    <property type="entry name" value="MFS general substrate transporter like domains"/>
    <property type="match status" value="2"/>
</dbReference>
<dbReference type="EMBL" id="BSVA01000001">
    <property type="protein sequence ID" value="GMA92854.1"/>
    <property type="molecule type" value="Genomic_DNA"/>
</dbReference>
<comment type="subcellular location">
    <subcellularLocation>
        <location evidence="1">Cell membrane</location>
        <topology evidence="1">Multi-pass membrane protein</topology>
    </subcellularLocation>
</comment>
<dbReference type="PANTHER" id="PTHR42718:SF46">
    <property type="entry name" value="BLR6921 PROTEIN"/>
    <property type="match status" value="1"/>
</dbReference>
<feature type="transmembrane region" description="Helical" evidence="7">
    <location>
        <begin position="23"/>
        <end position="44"/>
    </location>
</feature>
<dbReference type="InterPro" id="IPR011701">
    <property type="entry name" value="MFS"/>
</dbReference>
<evidence type="ECO:0000313" key="10">
    <source>
        <dbReference type="Proteomes" id="UP001157069"/>
    </source>
</evidence>
<evidence type="ECO:0000256" key="3">
    <source>
        <dbReference type="ARBA" id="ARBA00022475"/>
    </source>
</evidence>
<evidence type="ECO:0000256" key="1">
    <source>
        <dbReference type="ARBA" id="ARBA00004651"/>
    </source>
</evidence>
<feature type="transmembrane region" description="Helical" evidence="7">
    <location>
        <begin position="147"/>
        <end position="170"/>
    </location>
</feature>
<dbReference type="RefSeq" id="WP_284301626.1">
    <property type="nucleotide sequence ID" value="NZ_BSVA01000001.1"/>
</dbReference>
<dbReference type="CDD" id="cd17503">
    <property type="entry name" value="MFS_LmrB_MDR_like"/>
    <property type="match status" value="1"/>
</dbReference>